<dbReference type="SUPFAM" id="SSF103647">
    <property type="entry name" value="TSP type-3 repeat"/>
    <property type="match status" value="1"/>
</dbReference>
<protein>
    <submittedName>
        <fullName evidence="11">Outer membrane protein</fullName>
    </submittedName>
</protein>
<evidence type="ECO:0000256" key="1">
    <source>
        <dbReference type="ARBA" id="ARBA00004571"/>
    </source>
</evidence>
<dbReference type="GO" id="GO:0009279">
    <property type="term" value="C:cell outer membrane"/>
    <property type="evidence" value="ECO:0007669"/>
    <property type="project" value="UniProtKB-SubCell"/>
</dbReference>
<accession>A0A1W1CUA5</accession>
<dbReference type="GO" id="GO:0006811">
    <property type="term" value="P:monoatomic ion transport"/>
    <property type="evidence" value="ECO:0007669"/>
    <property type="project" value="UniProtKB-KW"/>
</dbReference>
<evidence type="ECO:0000256" key="3">
    <source>
        <dbReference type="ARBA" id="ARBA00022452"/>
    </source>
</evidence>
<gene>
    <name evidence="11" type="ORF">MNB_SV-13-169</name>
</gene>
<dbReference type="PANTHER" id="PTHR30329:SF21">
    <property type="entry name" value="LIPOPROTEIN YIAD-RELATED"/>
    <property type="match status" value="1"/>
</dbReference>
<evidence type="ECO:0000256" key="6">
    <source>
        <dbReference type="ARBA" id="ARBA00023114"/>
    </source>
</evidence>
<feature type="compositionally biased region" description="Basic and acidic residues" evidence="9">
    <location>
        <begin position="340"/>
        <end position="352"/>
    </location>
</feature>
<dbReference type="InterPro" id="IPR006665">
    <property type="entry name" value="OmpA-like"/>
</dbReference>
<organism evidence="11">
    <name type="scientific">hydrothermal vent metagenome</name>
    <dbReference type="NCBI Taxonomy" id="652676"/>
    <lineage>
        <taxon>unclassified sequences</taxon>
        <taxon>metagenomes</taxon>
        <taxon>ecological metagenomes</taxon>
    </lineage>
</organism>
<evidence type="ECO:0000256" key="5">
    <source>
        <dbReference type="ARBA" id="ARBA00023065"/>
    </source>
</evidence>
<dbReference type="EMBL" id="FPHM01000133">
    <property type="protein sequence ID" value="SFV69287.1"/>
    <property type="molecule type" value="Genomic_DNA"/>
</dbReference>
<dbReference type="Gene3D" id="3.30.1330.60">
    <property type="entry name" value="OmpA-like domain"/>
    <property type="match status" value="1"/>
</dbReference>
<dbReference type="PRINTS" id="PR01021">
    <property type="entry name" value="OMPADOMAIN"/>
</dbReference>
<keyword evidence="2" id="KW-0813">Transport</keyword>
<dbReference type="InterPro" id="IPR028974">
    <property type="entry name" value="TSP_type-3_rpt"/>
</dbReference>
<proteinExistence type="predicted"/>
<dbReference type="GO" id="GO:0015288">
    <property type="term" value="F:porin activity"/>
    <property type="evidence" value="ECO:0007669"/>
    <property type="project" value="UniProtKB-KW"/>
</dbReference>
<evidence type="ECO:0000256" key="8">
    <source>
        <dbReference type="ARBA" id="ARBA00023237"/>
    </source>
</evidence>
<keyword evidence="4" id="KW-0812">Transmembrane</keyword>
<reference evidence="11" key="1">
    <citation type="submission" date="2016-10" db="EMBL/GenBank/DDBJ databases">
        <authorList>
            <person name="de Groot N.N."/>
        </authorList>
    </citation>
    <scope>NUCLEOTIDE SEQUENCE</scope>
</reference>
<dbReference type="GO" id="GO:0005509">
    <property type="term" value="F:calcium ion binding"/>
    <property type="evidence" value="ECO:0007669"/>
    <property type="project" value="InterPro"/>
</dbReference>
<evidence type="ECO:0000256" key="9">
    <source>
        <dbReference type="SAM" id="MobiDB-lite"/>
    </source>
</evidence>
<feature type="region of interest" description="Disordered" evidence="9">
    <location>
        <begin position="326"/>
        <end position="362"/>
    </location>
</feature>
<evidence type="ECO:0000256" key="4">
    <source>
        <dbReference type="ARBA" id="ARBA00022692"/>
    </source>
</evidence>
<sequence>MKKILYMVSMLTFLHAVMPETEIGINIGMNSTKNSDGSEFKNPRFGLTYQNNSYVISPRVDVEYVNLKDEQANSLIKASINGVYEYENITTVSPYLLAGLGYEKVNGETKNVIESHAFVQGGAGLRIDIKDGYKARFEGKFLQILGGKDENNEAIFTAGLSIPLTYAKKAIVPKKIVNHIKIIRPIEPIIIRQPQIIREPKIINSNNNECSIKISGADFDRDGVEDRLDQCPNTPCNFSVDGYGCPIKATLQIHFANNSSEIRAYSMIKVDEFAKFLLKNRGSLVTIVGHTDSVGSASSNKNLSYRRANSVVKALLARGVSSSRIHAEGDGESMPIASNKTEEGRAKNRRIEAILNYPKDNR</sequence>
<keyword evidence="8" id="KW-0998">Cell outer membrane</keyword>
<evidence type="ECO:0000259" key="10">
    <source>
        <dbReference type="PROSITE" id="PS51123"/>
    </source>
</evidence>
<dbReference type="Pfam" id="PF00691">
    <property type="entry name" value="OmpA"/>
    <property type="match status" value="1"/>
</dbReference>
<comment type="subcellular location">
    <subcellularLocation>
        <location evidence="1">Cell outer membrane</location>
        <topology evidence="1">Multi-pass membrane protein</topology>
    </subcellularLocation>
</comment>
<keyword evidence="5" id="KW-0406">Ion transport</keyword>
<dbReference type="CDD" id="cd07185">
    <property type="entry name" value="OmpA_C-like"/>
    <property type="match status" value="1"/>
</dbReference>
<dbReference type="Gene3D" id="2.40.160.20">
    <property type="match status" value="1"/>
</dbReference>
<dbReference type="PANTHER" id="PTHR30329">
    <property type="entry name" value="STATOR ELEMENT OF FLAGELLAR MOTOR COMPLEX"/>
    <property type="match status" value="1"/>
</dbReference>
<dbReference type="InterPro" id="IPR036737">
    <property type="entry name" value="OmpA-like_sf"/>
</dbReference>
<dbReference type="InterPro" id="IPR011250">
    <property type="entry name" value="OMP/PagP_B-barrel"/>
</dbReference>
<evidence type="ECO:0000313" key="11">
    <source>
        <dbReference type="EMBL" id="SFV69287.1"/>
    </source>
</evidence>
<dbReference type="SUPFAM" id="SSF103088">
    <property type="entry name" value="OmpA-like"/>
    <property type="match status" value="1"/>
</dbReference>
<dbReference type="AlphaFoldDB" id="A0A1W1CUA5"/>
<dbReference type="InterPro" id="IPR050330">
    <property type="entry name" value="Bact_OuterMem_StrucFunc"/>
</dbReference>
<keyword evidence="6" id="KW-0626">Porin</keyword>
<name>A0A1W1CUA5_9ZZZZ</name>
<dbReference type="PROSITE" id="PS51123">
    <property type="entry name" value="OMPA_2"/>
    <property type="match status" value="1"/>
</dbReference>
<dbReference type="SUPFAM" id="SSF56925">
    <property type="entry name" value="OMPA-like"/>
    <property type="match status" value="1"/>
</dbReference>
<keyword evidence="7" id="KW-0472">Membrane</keyword>
<evidence type="ECO:0000256" key="7">
    <source>
        <dbReference type="ARBA" id="ARBA00023136"/>
    </source>
</evidence>
<dbReference type="GO" id="GO:0046930">
    <property type="term" value="C:pore complex"/>
    <property type="evidence" value="ECO:0007669"/>
    <property type="project" value="UniProtKB-KW"/>
</dbReference>
<dbReference type="InterPro" id="IPR006664">
    <property type="entry name" value="OMP_bac"/>
</dbReference>
<feature type="domain" description="OmpA-like" evidence="10">
    <location>
        <begin position="242"/>
        <end position="359"/>
    </location>
</feature>
<keyword evidence="3" id="KW-1134">Transmembrane beta strand</keyword>
<evidence type="ECO:0000256" key="2">
    <source>
        <dbReference type="ARBA" id="ARBA00022448"/>
    </source>
</evidence>